<dbReference type="PANTHER" id="PTHR35149">
    <property type="entry name" value="SLL5132 PROTEIN"/>
    <property type="match status" value="1"/>
</dbReference>
<protein>
    <submittedName>
        <fullName evidence="3">DUF262 domain-containing protein</fullName>
    </submittedName>
</protein>
<evidence type="ECO:0000259" key="2">
    <source>
        <dbReference type="Pfam" id="PF07510"/>
    </source>
</evidence>
<accession>A0A7X9WTW8</accession>
<dbReference type="AlphaFoldDB" id="A0A7X9WTW8"/>
<reference evidence="3 4" key="1">
    <citation type="submission" date="2020-04" db="EMBL/GenBank/DDBJ databases">
        <title>Sphingobium sp. AR-3-1 isolated from Arctic soil.</title>
        <authorList>
            <person name="Dahal R.H."/>
            <person name="Chaudhary D.K."/>
        </authorList>
    </citation>
    <scope>NUCLEOTIDE SEQUENCE [LARGE SCALE GENOMIC DNA]</scope>
    <source>
        <strain evidence="3 4">AR-3-1</strain>
    </source>
</reference>
<organism evidence="3 4">
    <name type="scientific">Sphingobium psychrophilum</name>
    <dbReference type="NCBI Taxonomy" id="2728834"/>
    <lineage>
        <taxon>Bacteria</taxon>
        <taxon>Pseudomonadati</taxon>
        <taxon>Pseudomonadota</taxon>
        <taxon>Alphaproteobacteria</taxon>
        <taxon>Sphingomonadales</taxon>
        <taxon>Sphingomonadaceae</taxon>
        <taxon>Sphingobium</taxon>
    </lineage>
</organism>
<keyword evidence="4" id="KW-1185">Reference proteome</keyword>
<dbReference type="Pfam" id="PF03235">
    <property type="entry name" value="GmrSD_N"/>
    <property type="match status" value="1"/>
</dbReference>
<dbReference type="InterPro" id="IPR011089">
    <property type="entry name" value="GmrSD_C"/>
</dbReference>
<gene>
    <name evidence="3" type="ORF">HHL08_06250</name>
</gene>
<comment type="caution">
    <text evidence="3">The sequence shown here is derived from an EMBL/GenBank/DDBJ whole genome shotgun (WGS) entry which is preliminary data.</text>
</comment>
<dbReference type="Pfam" id="PF07510">
    <property type="entry name" value="GmrSD_C"/>
    <property type="match status" value="1"/>
</dbReference>
<feature type="domain" description="GmrSD restriction endonucleases C-terminal" evidence="2">
    <location>
        <begin position="440"/>
        <end position="554"/>
    </location>
</feature>
<feature type="domain" description="GmrSD restriction endonucleases N-terminal" evidence="1">
    <location>
        <begin position="10"/>
        <end position="229"/>
    </location>
</feature>
<dbReference type="InterPro" id="IPR004919">
    <property type="entry name" value="GmrSD_N"/>
</dbReference>
<evidence type="ECO:0000313" key="3">
    <source>
        <dbReference type="EMBL" id="NML09753.1"/>
    </source>
</evidence>
<dbReference type="PANTHER" id="PTHR35149:SF2">
    <property type="entry name" value="DUF262 DOMAIN-CONTAINING PROTEIN"/>
    <property type="match status" value="1"/>
</dbReference>
<evidence type="ECO:0000313" key="4">
    <source>
        <dbReference type="Proteomes" id="UP000519023"/>
    </source>
</evidence>
<evidence type="ECO:0000259" key="1">
    <source>
        <dbReference type="Pfam" id="PF03235"/>
    </source>
</evidence>
<dbReference type="Proteomes" id="UP000519023">
    <property type="component" value="Unassembled WGS sequence"/>
</dbReference>
<name>A0A7X9WTW8_9SPHN</name>
<dbReference type="EMBL" id="JABBFV010000003">
    <property type="protein sequence ID" value="NML09753.1"/>
    <property type="molecule type" value="Genomic_DNA"/>
</dbReference>
<proteinExistence type="predicted"/>
<sequence length="562" mass="64540">MKVTPVSKTLSEVLRGNFLKVPRFQRPYDWDRDNLTEFWNDIRDRGDPEYFMGSIVVFGDQKEKNLISLVDGQQRITTITILLAVLRDALEERGESGPSAALHELIETRDLDNKSRYTLEHDPADKYFQYAIQSRLPDKKVSPVGVQQQNLQMAFRFLESSVKDHVKKNFLDNPSKAVAYLKHLRDCLLQMHFISIELDNEDDAYLIFETLNTRGKDLRASDLLKNHFMRLLPAKTKGHDVVKDAWSEIVEKLNSSTYTVDTDSFLLHYWLSRESSVSKASLFVHYKNEIKKTNAKSWLEDLRMASKTYIRCISPSDGTWAKEERDLRESLQALRIFGVAQAAPLMLAVMTQYERKTISLKSTKASIGMIENFAFQFNALTQSRGGGGVANMYARLAQNTMECTNAQEFVAVFKDMRAKFSERVPDETEFTLPFSRIIFRNTYTRDRALVRYILTKLAKHYGLPEEVDIGALTIEHILPQEQGTETDDESDVGAIGNLIFVNEAINGELGNKSFVEKKKIFSSKHNVYMDEFLKDATEWTDDQISDRGIELAKVGYNKIWHI</sequence>